<dbReference type="InterPro" id="IPR001737">
    <property type="entry name" value="KsgA/Erm"/>
</dbReference>
<comment type="subcellular location">
    <subcellularLocation>
        <location evidence="1">Mitochondrion</location>
    </subcellularLocation>
</comment>
<evidence type="ECO:0000313" key="10">
    <source>
        <dbReference type="Proteomes" id="UP001365128"/>
    </source>
</evidence>
<dbReference type="Gene3D" id="3.40.50.150">
    <property type="entry name" value="Vaccinia Virus protein VP39"/>
    <property type="match status" value="1"/>
</dbReference>
<organism evidence="9 10">
    <name type="scientific">Phyllosticta citricarpa</name>
    <dbReference type="NCBI Taxonomy" id="55181"/>
    <lineage>
        <taxon>Eukaryota</taxon>
        <taxon>Fungi</taxon>
        <taxon>Dikarya</taxon>
        <taxon>Ascomycota</taxon>
        <taxon>Pezizomycotina</taxon>
        <taxon>Dothideomycetes</taxon>
        <taxon>Dothideomycetes incertae sedis</taxon>
        <taxon>Botryosphaeriales</taxon>
        <taxon>Phyllostictaceae</taxon>
        <taxon>Phyllosticta</taxon>
    </lineage>
</organism>
<accession>A0ABR1LER5</accession>
<dbReference type="InterPro" id="IPR029063">
    <property type="entry name" value="SAM-dependent_MTases_sf"/>
</dbReference>
<evidence type="ECO:0000313" key="9">
    <source>
        <dbReference type="EMBL" id="KAK7533729.1"/>
    </source>
</evidence>
<evidence type="ECO:0000256" key="7">
    <source>
        <dbReference type="ARBA" id="ARBA00024915"/>
    </source>
</evidence>
<evidence type="ECO:0000256" key="8">
    <source>
        <dbReference type="SAM" id="MobiDB-lite"/>
    </source>
</evidence>
<evidence type="ECO:0000256" key="6">
    <source>
        <dbReference type="ARBA" id="ARBA00022884"/>
    </source>
</evidence>
<keyword evidence="4" id="KW-0808">Transferase</keyword>
<keyword evidence="10" id="KW-1185">Reference proteome</keyword>
<dbReference type="InterPro" id="IPR023165">
    <property type="entry name" value="rRNA_Ade_diMease-like_C"/>
</dbReference>
<dbReference type="Gene3D" id="1.10.8.100">
    <property type="entry name" value="Ribosomal RNA adenine dimethylase-like, domain 2"/>
    <property type="match status" value="1"/>
</dbReference>
<evidence type="ECO:0000256" key="1">
    <source>
        <dbReference type="ARBA" id="ARBA00004173"/>
    </source>
</evidence>
<evidence type="ECO:0000256" key="2">
    <source>
        <dbReference type="ARBA" id="ARBA00013836"/>
    </source>
</evidence>
<comment type="caution">
    <text evidence="9">The sequence shown here is derived from an EMBL/GenBank/DDBJ whole genome shotgun (WGS) entry which is preliminary data.</text>
</comment>
<dbReference type="SUPFAM" id="SSF53335">
    <property type="entry name" value="S-adenosyl-L-methionine-dependent methyltransferases"/>
    <property type="match status" value="1"/>
</dbReference>
<protein>
    <recommendedName>
        <fullName evidence="2">Mitochondrial transcription factor 1</fullName>
    </recommendedName>
</protein>
<keyword evidence="5" id="KW-0949">S-adenosyl-L-methionine</keyword>
<dbReference type="Proteomes" id="UP001365128">
    <property type="component" value="Unassembled WGS sequence"/>
</dbReference>
<keyword evidence="6" id="KW-0694">RNA-binding</keyword>
<feature type="region of interest" description="Disordered" evidence="8">
    <location>
        <begin position="385"/>
        <end position="406"/>
    </location>
</feature>
<dbReference type="EMBL" id="JBBPDW010000044">
    <property type="protein sequence ID" value="KAK7533729.1"/>
    <property type="molecule type" value="Genomic_DNA"/>
</dbReference>
<evidence type="ECO:0000256" key="4">
    <source>
        <dbReference type="ARBA" id="ARBA00022679"/>
    </source>
</evidence>
<sequence>MRATKTLRLHISQGPYFDTSVQAARSLAAEIGDAIRYNGNRGDVLKTHREAVNLELCTSAADLLAPSLQQFRGCHIIDANPGAGLWSSTINNLLRPKRHVLVESDARFDPFLDRLIQSDPSYTRVRYCGGDSQSLARVIDEGLVPRPQPSQDPSKPTTSLLILFNMTRARFGRTRANSRLAAREAMIDLCRNAWLRTGVQKYGPVRVLAWVEEAVKDATVPRSVSGNLSSIASQRYATHVHVVAEDGRTARDDWGDRMEWESTWDVLKRMEAAGIQIPENRQNPLQKTLLRLGEDWPRTFEHIMSVNPVNFAPLKLPAVINNKIRLRRKYAPLVRESDEVMRLERLAVDDNQPERLRLAAREDYEKRHAEFQRAVSSLPRAAQNTVWQDLDRQTTKKRDPPGLPWDRRPFEPVDCTKKDFFSHNGDVCLSLLDICPRGSAQQHGELDLQYWDRLVNKLMGRPTETVATRFNRISPGAAEHIIPKLSALHDPLRYGSLHPEHFRIRLMTIEMLEEVVQVWKSWPSRPRHIDAQLLAVDLERD</sequence>
<evidence type="ECO:0000256" key="5">
    <source>
        <dbReference type="ARBA" id="ARBA00022691"/>
    </source>
</evidence>
<name>A0ABR1LER5_9PEZI</name>
<reference evidence="9 10" key="1">
    <citation type="submission" date="2024-04" db="EMBL/GenBank/DDBJ databases">
        <title>Phyllosticta paracitricarpa is synonymous to the EU quarantine fungus P. citricarpa based on phylogenomic analyses.</title>
        <authorList>
            <consortium name="Lawrence Berkeley National Laboratory"/>
            <person name="Van Ingen-Buijs V.A."/>
            <person name="Van Westerhoven A.C."/>
            <person name="Haridas S."/>
            <person name="Skiadas P."/>
            <person name="Martin F."/>
            <person name="Groenewald J.Z."/>
            <person name="Crous P.W."/>
            <person name="Seidl M.F."/>
        </authorList>
    </citation>
    <scope>NUCLEOTIDE SEQUENCE [LARGE SCALE GENOMIC DNA]</scope>
    <source>
        <strain evidence="9 10">CBS 122670</strain>
    </source>
</reference>
<keyword evidence="3" id="KW-0489">Methyltransferase</keyword>
<gene>
    <name evidence="9" type="ORF">IWX46DRAFT_320959</name>
</gene>
<evidence type="ECO:0000256" key="3">
    <source>
        <dbReference type="ARBA" id="ARBA00022603"/>
    </source>
</evidence>
<dbReference type="PANTHER" id="PTHR11727">
    <property type="entry name" value="DIMETHYLADENOSINE TRANSFERASE"/>
    <property type="match status" value="1"/>
</dbReference>
<feature type="compositionally biased region" description="Basic and acidic residues" evidence="8">
    <location>
        <begin position="389"/>
        <end position="406"/>
    </location>
</feature>
<dbReference type="PANTHER" id="PTHR11727:SF17">
    <property type="entry name" value="DIMETHYLADENOSINE TRANSFERASE 1, MITOCHONDRIAL"/>
    <property type="match status" value="1"/>
</dbReference>
<proteinExistence type="predicted"/>
<comment type="function">
    <text evidence="7">Mitochondrial transcription factor that confers selective promoter recognition on the core subunit of the yeast mitochondrial RNA polymerase. Interacts with DNA in a non-specific manner.</text>
</comment>